<dbReference type="PANTHER" id="PTHR34039:SF1">
    <property type="entry name" value="UPF0102 PROTEIN YRAN"/>
    <property type="match status" value="1"/>
</dbReference>
<dbReference type="EMBL" id="JAWIIJ010000001">
    <property type="protein sequence ID" value="MDV2077523.1"/>
    <property type="molecule type" value="Genomic_DNA"/>
</dbReference>
<dbReference type="RefSeq" id="WP_316972451.1">
    <property type="nucleotide sequence ID" value="NZ_JAWIIJ010000001.1"/>
</dbReference>
<sequence>MNGKKQIGDRAERLAIRYLKRQGVRIQDRNVYNRGGEIDLIGRHQDTLVFFEVRYRGETSLGSAAESVDPGKQRRLLRAVEFYLHRNQLWQADVRIDVIAIEPDGHNRYRIDWIRNAIQGST</sequence>
<name>A0ABU3VTD6_9GAMM</name>
<dbReference type="NCBIfam" id="TIGR00252">
    <property type="entry name" value="YraN family protein"/>
    <property type="match status" value="1"/>
</dbReference>
<dbReference type="NCBIfam" id="NF009150">
    <property type="entry name" value="PRK12497.1-3"/>
    <property type="match status" value="1"/>
</dbReference>
<comment type="similarity">
    <text evidence="1 2">Belongs to the UPF0102 family.</text>
</comment>
<dbReference type="Pfam" id="PF02021">
    <property type="entry name" value="UPF0102"/>
    <property type="match status" value="1"/>
</dbReference>
<dbReference type="HAMAP" id="MF_00048">
    <property type="entry name" value="UPF0102"/>
    <property type="match status" value="1"/>
</dbReference>
<organism evidence="3 4">
    <name type="scientific">Marinobacter xestospongiae</name>
    <dbReference type="NCBI Taxonomy" id="994319"/>
    <lineage>
        <taxon>Bacteria</taxon>
        <taxon>Pseudomonadati</taxon>
        <taxon>Pseudomonadota</taxon>
        <taxon>Gammaproteobacteria</taxon>
        <taxon>Pseudomonadales</taxon>
        <taxon>Marinobacteraceae</taxon>
        <taxon>Marinobacter</taxon>
    </lineage>
</organism>
<evidence type="ECO:0000256" key="2">
    <source>
        <dbReference type="HAMAP-Rule" id="MF_00048"/>
    </source>
</evidence>
<evidence type="ECO:0000313" key="4">
    <source>
        <dbReference type="Proteomes" id="UP001269819"/>
    </source>
</evidence>
<protein>
    <recommendedName>
        <fullName evidence="2">UPF0102 protein RYS15_02470</fullName>
    </recommendedName>
</protein>
<dbReference type="InterPro" id="IPR011335">
    <property type="entry name" value="Restrct_endonuc-II-like"/>
</dbReference>
<dbReference type="Gene3D" id="3.40.1350.10">
    <property type="match status" value="1"/>
</dbReference>
<proteinExistence type="inferred from homology"/>
<evidence type="ECO:0000313" key="3">
    <source>
        <dbReference type="EMBL" id="MDV2077523.1"/>
    </source>
</evidence>
<evidence type="ECO:0000256" key="1">
    <source>
        <dbReference type="ARBA" id="ARBA00006738"/>
    </source>
</evidence>
<dbReference type="Proteomes" id="UP001269819">
    <property type="component" value="Unassembled WGS sequence"/>
</dbReference>
<accession>A0ABU3VTD6</accession>
<dbReference type="SUPFAM" id="SSF52980">
    <property type="entry name" value="Restriction endonuclease-like"/>
    <property type="match status" value="1"/>
</dbReference>
<comment type="caution">
    <text evidence="3">The sequence shown here is derived from an EMBL/GenBank/DDBJ whole genome shotgun (WGS) entry which is preliminary data.</text>
</comment>
<keyword evidence="4" id="KW-1185">Reference proteome</keyword>
<dbReference type="InterPro" id="IPR011856">
    <property type="entry name" value="tRNA_endonuc-like_dom_sf"/>
</dbReference>
<dbReference type="InterPro" id="IPR003509">
    <property type="entry name" value="UPF0102_YraN-like"/>
</dbReference>
<dbReference type="PANTHER" id="PTHR34039">
    <property type="entry name" value="UPF0102 PROTEIN YRAN"/>
    <property type="match status" value="1"/>
</dbReference>
<gene>
    <name evidence="3" type="ORF">RYS15_02470</name>
</gene>
<reference evidence="3 4" key="1">
    <citation type="submission" date="2023-10" db="EMBL/GenBank/DDBJ databases">
        <title>Characteristics and mechanism of a salt-tolerant marine origin heterotrophic nitrifying- aerobic denitrifying bacteria Marinobacter xestospongiae HN1.</title>
        <authorList>
            <person name="Qi R."/>
        </authorList>
    </citation>
    <scope>NUCLEOTIDE SEQUENCE [LARGE SCALE GENOMIC DNA]</scope>
    <source>
        <strain evidence="3 4">HN1</strain>
    </source>
</reference>